<evidence type="ECO:0000313" key="5">
    <source>
        <dbReference type="EMBL" id="CAB4211244.1"/>
    </source>
</evidence>
<dbReference type="EMBL" id="LR797518">
    <property type="protein sequence ID" value="CAB4222786.1"/>
    <property type="molecule type" value="Genomic_DNA"/>
</dbReference>
<reference evidence="1" key="1">
    <citation type="submission" date="2020-05" db="EMBL/GenBank/DDBJ databases">
        <authorList>
            <person name="Chiriac C."/>
            <person name="Salcher M."/>
            <person name="Ghai R."/>
            <person name="Kavagutti S V."/>
        </authorList>
    </citation>
    <scope>NUCLEOTIDE SEQUENCE</scope>
</reference>
<proteinExistence type="predicted"/>
<evidence type="ECO:0000313" key="6">
    <source>
        <dbReference type="EMBL" id="CAB4222786.1"/>
    </source>
</evidence>
<dbReference type="EMBL" id="LR798378">
    <property type="protein sequence ID" value="CAB5227780.1"/>
    <property type="molecule type" value="Genomic_DNA"/>
</dbReference>
<dbReference type="EMBL" id="LR797021">
    <property type="protein sequence ID" value="CAB4181441.1"/>
    <property type="molecule type" value="Genomic_DNA"/>
</dbReference>
<dbReference type="Pfam" id="PF16724">
    <property type="entry name" value="T4-gp15_tss"/>
    <property type="match status" value="1"/>
</dbReference>
<gene>
    <name evidence="3" type="ORF">UFOVP1065_31</name>
    <name evidence="4" type="ORF">UFOVP1198_233</name>
    <name evidence="5" type="ORF">UFOVP1418_225</name>
    <name evidence="7" type="ORF">UFOVP1524_158</name>
    <name evidence="6" type="ORF">UFOVP1651_158</name>
    <name evidence="1" type="ORF">UFOVP908_136</name>
    <name evidence="2" type="ORF">UFOVP990_233</name>
</gene>
<evidence type="ECO:0000313" key="3">
    <source>
        <dbReference type="EMBL" id="CAB4181441.1"/>
    </source>
</evidence>
<organism evidence="1">
    <name type="scientific">uncultured Caudovirales phage</name>
    <dbReference type="NCBI Taxonomy" id="2100421"/>
    <lineage>
        <taxon>Viruses</taxon>
        <taxon>Duplodnaviria</taxon>
        <taxon>Heunggongvirae</taxon>
        <taxon>Uroviricota</taxon>
        <taxon>Caudoviricetes</taxon>
        <taxon>Peduoviridae</taxon>
        <taxon>Maltschvirus</taxon>
        <taxon>Maltschvirus maltsch</taxon>
    </lineage>
</organism>
<dbReference type="EMBL" id="LR796945">
    <property type="protein sequence ID" value="CAB4177182.1"/>
    <property type="molecule type" value="Genomic_DNA"/>
</dbReference>
<dbReference type="EMBL" id="LR797157">
    <property type="protein sequence ID" value="CAB4190893.1"/>
    <property type="molecule type" value="Genomic_DNA"/>
</dbReference>
<protein>
    <submittedName>
        <fullName evidence="1">Tail sheath stabilizer and completion protein</fullName>
    </submittedName>
</protein>
<evidence type="ECO:0000313" key="1">
    <source>
        <dbReference type="EMBL" id="CAB4170758.1"/>
    </source>
</evidence>
<dbReference type="EMBL" id="LR797369">
    <property type="protein sequence ID" value="CAB4211244.1"/>
    <property type="molecule type" value="Genomic_DNA"/>
</dbReference>
<dbReference type="InterPro" id="IPR038553">
    <property type="entry name" value="T4-gp15_tss_sf"/>
</dbReference>
<dbReference type="EMBL" id="LR796860">
    <property type="protein sequence ID" value="CAB4170758.1"/>
    <property type="molecule type" value="Genomic_DNA"/>
</dbReference>
<accession>A0A6J5PNU2</accession>
<name>A0A6J5PNU2_9CAUD</name>
<evidence type="ECO:0000313" key="2">
    <source>
        <dbReference type="EMBL" id="CAB4177182.1"/>
    </source>
</evidence>
<evidence type="ECO:0000313" key="7">
    <source>
        <dbReference type="EMBL" id="CAB5227780.1"/>
    </source>
</evidence>
<evidence type="ECO:0000313" key="4">
    <source>
        <dbReference type="EMBL" id="CAB4190893.1"/>
    </source>
</evidence>
<dbReference type="InterPro" id="IPR031997">
    <property type="entry name" value="T4-gp15_tss"/>
</dbReference>
<sequence>MLSNAHFYHKLIRKYVVLFGNMFNNILLVRQDKDNNAEIERFKIPILYAPKEKYYARLQSDPDLQRELQVSLPRLSFEMTGLTYDATRKQNSLLKAAAANTSTKATMQYIGVPYDLSFELNLYTRNIDDGAHVVEQILPYFNPDYTVSTNLIPELGFERDIPIILKSVRNNIEHEGNFDAVRFVTWTLEFTMKVHFFGPFSTPKIIRKIDTNIYNDPTLATGNIIRINTNRGNNGTFQIDDVVYQGNNYQTANAYARVVSWNLGTGKLTIGGAQGQFMANGTIKAVSTNASYGISSFDTSALKLVNIHIEPKPNTAQPGDDYGYTTTISEWPNI</sequence>
<dbReference type="Gene3D" id="3.30.2000.40">
    <property type="entry name" value="Myoviridae tail sheath stabiliser"/>
    <property type="match status" value="1"/>
</dbReference>